<feature type="binding site" evidence="8">
    <location>
        <begin position="85"/>
        <end position="88"/>
    </location>
    <ligand>
        <name>NADP(+)</name>
        <dbReference type="ChEBI" id="CHEBI:58349"/>
    </ligand>
</feature>
<dbReference type="InterPro" id="IPR036291">
    <property type="entry name" value="NAD(P)-bd_dom_sf"/>
</dbReference>
<evidence type="ECO:0000256" key="6">
    <source>
        <dbReference type="ARBA" id="ARBA00048508"/>
    </source>
</evidence>
<evidence type="ECO:0000256" key="8">
    <source>
        <dbReference type="PIRSR" id="PIRSR611284-2"/>
    </source>
</evidence>
<sequence length="321" mass="33207">MAGAFAARIAAGEVKCISRCLGKGAFRGSRPSGQKIASLSTKDAVSHVSSSRGLCVSVSAASAAVATEEPKTQAKVESPVCIVTGSSRGIGRSIALTLGATGARVVVNYASSSGAAEEVAHQIKQSGGDAITVQADLSKKEDIERLFKEAVDSWGTVDVLVNNAGITRDTLIMRMKPEQWQAVIDTNLTGVFYAIQAGTKLMGKKKRGRIINIASVVGQVGNAGQANYSAAKAGVIGLTKTVAREFAGRGITCNAVAPGFIASDMTANIDPKYEEAIIGQIPLKRYGTPEEVAGLVKFLAMDPAAAYITGQVLNVDGGMVM</sequence>
<organism evidence="11 12">
    <name type="scientific">Coccomyxa viridis</name>
    <dbReference type="NCBI Taxonomy" id="1274662"/>
    <lineage>
        <taxon>Eukaryota</taxon>
        <taxon>Viridiplantae</taxon>
        <taxon>Chlorophyta</taxon>
        <taxon>core chlorophytes</taxon>
        <taxon>Trebouxiophyceae</taxon>
        <taxon>Trebouxiophyceae incertae sedis</taxon>
        <taxon>Coccomyxaceae</taxon>
        <taxon>Coccomyxa</taxon>
    </lineage>
</organism>
<dbReference type="FunFam" id="3.40.50.720:FF:000115">
    <property type="entry name" value="3-oxoacyl-[acyl-carrier-protein] reductase FabG"/>
    <property type="match status" value="1"/>
</dbReference>
<dbReference type="GO" id="GO:0004316">
    <property type="term" value="F:3-oxoacyl-[acyl-carrier-protein] reductase (NADPH) activity"/>
    <property type="evidence" value="ECO:0007669"/>
    <property type="project" value="UniProtKB-UniRule"/>
</dbReference>
<evidence type="ECO:0000313" key="11">
    <source>
        <dbReference type="EMBL" id="CAK0786814.1"/>
    </source>
</evidence>
<evidence type="ECO:0000313" key="12">
    <source>
        <dbReference type="Proteomes" id="UP001314263"/>
    </source>
</evidence>
<comment type="caution">
    <text evidence="11">The sequence shown here is derived from an EMBL/GenBank/DDBJ whole genome shotgun (WGS) entry which is preliminary data.</text>
</comment>
<keyword evidence="9" id="KW-0276">Fatty acid metabolism</keyword>
<proteinExistence type="inferred from homology"/>
<reference evidence="11 12" key="1">
    <citation type="submission" date="2023-10" db="EMBL/GenBank/DDBJ databases">
        <authorList>
            <person name="Maclean D."/>
            <person name="Macfadyen A."/>
        </authorList>
    </citation>
    <scope>NUCLEOTIDE SEQUENCE [LARGE SCALE GENOMIC DNA]</scope>
</reference>
<dbReference type="CDD" id="cd05333">
    <property type="entry name" value="BKR_SDR_c"/>
    <property type="match status" value="1"/>
</dbReference>
<gene>
    <name evidence="11" type="primary">CLKR27</name>
    <name evidence="11" type="ORF">CVIRNUC_010028</name>
</gene>
<dbReference type="NCBIfam" id="NF009466">
    <property type="entry name" value="PRK12826.1-2"/>
    <property type="match status" value="1"/>
</dbReference>
<dbReference type="InterPro" id="IPR002347">
    <property type="entry name" value="SDR_fam"/>
</dbReference>
<dbReference type="SMART" id="SM00822">
    <property type="entry name" value="PKS_KR"/>
    <property type="match status" value="1"/>
</dbReference>
<dbReference type="NCBIfam" id="NF005559">
    <property type="entry name" value="PRK07231.1"/>
    <property type="match status" value="1"/>
</dbReference>
<keyword evidence="9" id="KW-0443">Lipid metabolism</keyword>
<dbReference type="AlphaFoldDB" id="A0AAV1ILI9"/>
<feature type="binding site" evidence="8">
    <location>
        <begin position="228"/>
        <end position="232"/>
    </location>
    <ligand>
        <name>NADP(+)</name>
        <dbReference type="ChEBI" id="CHEBI:58349"/>
    </ligand>
</feature>
<comment type="catalytic activity">
    <reaction evidence="6 9">
        <text>a (3R)-hydroxyacyl-[ACP] + NADP(+) = a 3-oxoacyl-[ACP] + NADPH + H(+)</text>
        <dbReference type="Rhea" id="RHEA:17397"/>
        <dbReference type="Rhea" id="RHEA-COMP:9916"/>
        <dbReference type="Rhea" id="RHEA-COMP:9945"/>
        <dbReference type="ChEBI" id="CHEBI:15378"/>
        <dbReference type="ChEBI" id="CHEBI:57783"/>
        <dbReference type="ChEBI" id="CHEBI:58349"/>
        <dbReference type="ChEBI" id="CHEBI:78776"/>
        <dbReference type="ChEBI" id="CHEBI:78827"/>
        <dbReference type="EC" id="1.1.1.100"/>
    </reaction>
</comment>
<evidence type="ECO:0000256" key="9">
    <source>
        <dbReference type="RuleBase" id="RU366074"/>
    </source>
</evidence>
<protein>
    <recommendedName>
        <fullName evidence="3 9">3-oxoacyl-[acyl-carrier-protein] reductase</fullName>
        <ecNumber evidence="3 9">1.1.1.100</ecNumber>
    </recommendedName>
</protein>
<dbReference type="GO" id="GO:0009507">
    <property type="term" value="C:chloroplast"/>
    <property type="evidence" value="ECO:0007669"/>
    <property type="project" value="UniProtKB-SubCell"/>
</dbReference>
<dbReference type="Pfam" id="PF13561">
    <property type="entry name" value="adh_short_C2"/>
    <property type="match status" value="1"/>
</dbReference>
<keyword evidence="9" id="KW-0444">Lipid biosynthesis</keyword>
<dbReference type="PRINTS" id="PR00080">
    <property type="entry name" value="SDRFAMILY"/>
</dbReference>
<comment type="similarity">
    <text evidence="2 9">Belongs to the short-chain dehydrogenases/reductases (SDR) family.</text>
</comment>
<keyword evidence="4 8" id="KW-0521">NADP</keyword>
<feature type="active site" description="Proton acceptor" evidence="7">
    <location>
        <position position="228"/>
    </location>
</feature>
<dbReference type="EC" id="1.1.1.100" evidence="3 9"/>
<evidence type="ECO:0000256" key="4">
    <source>
        <dbReference type="ARBA" id="ARBA00022857"/>
    </source>
</evidence>
<keyword evidence="9" id="KW-0275">Fatty acid biosynthesis</keyword>
<evidence type="ECO:0000256" key="5">
    <source>
        <dbReference type="ARBA" id="ARBA00023002"/>
    </source>
</evidence>
<evidence type="ECO:0000259" key="10">
    <source>
        <dbReference type="SMART" id="SM00822"/>
    </source>
</evidence>
<comment type="pathway">
    <text evidence="1 9">Lipid metabolism; fatty acid biosynthesis.</text>
</comment>
<keyword evidence="12" id="KW-1185">Reference proteome</keyword>
<dbReference type="GO" id="GO:0006633">
    <property type="term" value="P:fatty acid biosynthetic process"/>
    <property type="evidence" value="ECO:0007669"/>
    <property type="project" value="UniProtKB-KW"/>
</dbReference>
<dbReference type="EMBL" id="CAUYUE010000015">
    <property type="protein sequence ID" value="CAK0786814.1"/>
    <property type="molecule type" value="Genomic_DNA"/>
</dbReference>
<name>A0AAV1ILI9_9CHLO</name>
<dbReference type="InterPro" id="IPR050259">
    <property type="entry name" value="SDR"/>
</dbReference>
<dbReference type="InterPro" id="IPR057326">
    <property type="entry name" value="KR_dom"/>
</dbReference>
<keyword evidence="5 9" id="KW-0560">Oxidoreductase</keyword>
<accession>A0AAV1ILI9</accession>
<comment type="subcellular location">
    <subcellularLocation>
        <location evidence="9">Plastid</location>
        <location evidence="9">Chloroplast</location>
    </subcellularLocation>
    <subcellularLocation>
        <location evidence="9">Plastid</location>
    </subcellularLocation>
    <text evidence="9">And non-photosynthetic plastids.</text>
</comment>
<evidence type="ECO:0000256" key="3">
    <source>
        <dbReference type="ARBA" id="ARBA00012948"/>
    </source>
</evidence>
<dbReference type="Gene3D" id="3.40.50.720">
    <property type="entry name" value="NAD(P)-binding Rossmann-like Domain"/>
    <property type="match status" value="1"/>
</dbReference>
<feature type="domain" description="Ketoreductase" evidence="10">
    <location>
        <begin position="79"/>
        <end position="264"/>
    </location>
</feature>
<feature type="binding site" evidence="8">
    <location>
        <position position="163"/>
    </location>
    <ligand>
        <name>NADP(+)</name>
        <dbReference type="ChEBI" id="CHEBI:58349"/>
    </ligand>
</feature>
<dbReference type="PRINTS" id="PR00081">
    <property type="entry name" value="GDHRDH"/>
</dbReference>
<dbReference type="InterPro" id="IPR011284">
    <property type="entry name" value="3oxo_ACP_reduc"/>
</dbReference>
<feature type="binding site" evidence="8">
    <location>
        <position position="261"/>
    </location>
    <ligand>
        <name>NADP(+)</name>
        <dbReference type="ChEBI" id="CHEBI:58349"/>
    </ligand>
</feature>
<dbReference type="Proteomes" id="UP001314263">
    <property type="component" value="Unassembled WGS sequence"/>
</dbReference>
<dbReference type="PROSITE" id="PS00061">
    <property type="entry name" value="ADH_SHORT"/>
    <property type="match status" value="1"/>
</dbReference>
<dbReference type="NCBIfam" id="TIGR01830">
    <property type="entry name" value="3oxo_ACP_reduc"/>
    <property type="match status" value="1"/>
</dbReference>
<dbReference type="PANTHER" id="PTHR42879:SF2">
    <property type="entry name" value="3-OXOACYL-[ACYL-CARRIER-PROTEIN] REDUCTASE FABG"/>
    <property type="match status" value="1"/>
</dbReference>
<dbReference type="SUPFAM" id="SSF51735">
    <property type="entry name" value="NAD(P)-binding Rossmann-fold domains"/>
    <property type="match status" value="1"/>
</dbReference>
<evidence type="ECO:0000256" key="2">
    <source>
        <dbReference type="ARBA" id="ARBA00006484"/>
    </source>
</evidence>
<dbReference type="InterPro" id="IPR020904">
    <property type="entry name" value="Sc_DH/Rdtase_CS"/>
</dbReference>
<dbReference type="GO" id="GO:0051287">
    <property type="term" value="F:NAD binding"/>
    <property type="evidence" value="ECO:0007669"/>
    <property type="project" value="UniProtKB-UniRule"/>
</dbReference>
<evidence type="ECO:0000256" key="1">
    <source>
        <dbReference type="ARBA" id="ARBA00005194"/>
    </source>
</evidence>
<dbReference type="PANTHER" id="PTHR42879">
    <property type="entry name" value="3-OXOACYL-(ACYL-CARRIER-PROTEIN) REDUCTASE"/>
    <property type="match status" value="1"/>
</dbReference>
<comment type="subunit">
    <text evidence="9">Homotetramer.</text>
</comment>
<evidence type="ECO:0000256" key="7">
    <source>
        <dbReference type="PIRSR" id="PIRSR611284-1"/>
    </source>
</evidence>